<accession>A0A370I4T8</accession>
<keyword evidence="1" id="KW-0808">Transferase</keyword>
<dbReference type="STRING" id="1210086.GCA_001613105_04079"/>
<name>A0A370I4T8_9NOCA</name>
<organism evidence="1 2">
    <name type="scientific">Nocardia pseudobrasiliensis</name>
    <dbReference type="NCBI Taxonomy" id="45979"/>
    <lineage>
        <taxon>Bacteria</taxon>
        <taxon>Bacillati</taxon>
        <taxon>Actinomycetota</taxon>
        <taxon>Actinomycetes</taxon>
        <taxon>Mycobacteriales</taxon>
        <taxon>Nocardiaceae</taxon>
        <taxon>Nocardia</taxon>
    </lineage>
</organism>
<comment type="caution">
    <text evidence="1">The sequence shown here is derived from an EMBL/GenBank/DDBJ whole genome shotgun (WGS) entry which is preliminary data.</text>
</comment>
<dbReference type="GO" id="GO:0008168">
    <property type="term" value="F:methyltransferase activity"/>
    <property type="evidence" value="ECO:0007669"/>
    <property type="project" value="UniProtKB-KW"/>
</dbReference>
<dbReference type="InterPro" id="IPR006764">
    <property type="entry name" value="SAM_dep_MeTrfase_SAV2177_type"/>
</dbReference>
<dbReference type="EMBL" id="QQBC01000005">
    <property type="protein sequence ID" value="RDI65715.1"/>
    <property type="molecule type" value="Genomic_DNA"/>
</dbReference>
<sequence length="222" mass="24268">MLAIAPDTRMLAWFSRQFLIRCVEDALDEGIWQFIDLGAGIPISPAVHEVAQKCDPLGARVLSVDYDPMVFAHANAMIPEDPAVRSVLGDLRDPLLIDQLRDEKVVDFDQPVAVMCVGVLHHIMDGECPGEILGRFRKALAPNSVLAVTHGSSDSDRDFVESVIRDTACSTAAFRLRSDDEIVALLDDFEILPPGVVTIQDRLGGDLPPTTFRIVGGMCYVP</sequence>
<dbReference type="Gene3D" id="3.40.50.150">
    <property type="entry name" value="Vaccinia Virus protein VP39"/>
    <property type="match status" value="1"/>
</dbReference>
<dbReference type="GO" id="GO:0032259">
    <property type="term" value="P:methylation"/>
    <property type="evidence" value="ECO:0007669"/>
    <property type="project" value="UniProtKB-KW"/>
</dbReference>
<keyword evidence="2" id="KW-1185">Reference proteome</keyword>
<dbReference type="Proteomes" id="UP000254869">
    <property type="component" value="Unassembled WGS sequence"/>
</dbReference>
<dbReference type="CDD" id="cd02440">
    <property type="entry name" value="AdoMet_MTases"/>
    <property type="match status" value="1"/>
</dbReference>
<dbReference type="InterPro" id="IPR029063">
    <property type="entry name" value="SAM-dependent_MTases_sf"/>
</dbReference>
<protein>
    <submittedName>
        <fullName evidence="1">S-adenosyl methyltransferase</fullName>
    </submittedName>
</protein>
<keyword evidence="1" id="KW-0489">Methyltransferase</keyword>
<dbReference type="AlphaFoldDB" id="A0A370I4T8"/>
<dbReference type="Pfam" id="PF04672">
    <property type="entry name" value="Methyltransf_19"/>
    <property type="match status" value="1"/>
</dbReference>
<dbReference type="SUPFAM" id="SSF53335">
    <property type="entry name" value="S-adenosyl-L-methionine-dependent methyltransferases"/>
    <property type="match status" value="1"/>
</dbReference>
<proteinExistence type="predicted"/>
<evidence type="ECO:0000313" key="1">
    <source>
        <dbReference type="EMBL" id="RDI65715.1"/>
    </source>
</evidence>
<gene>
    <name evidence="1" type="ORF">DFR76_10530</name>
</gene>
<reference evidence="1 2" key="1">
    <citation type="submission" date="2018-07" db="EMBL/GenBank/DDBJ databases">
        <title>Genomic Encyclopedia of Type Strains, Phase IV (KMG-IV): sequencing the most valuable type-strain genomes for metagenomic binning, comparative biology and taxonomic classification.</title>
        <authorList>
            <person name="Goeker M."/>
        </authorList>
    </citation>
    <scope>NUCLEOTIDE SEQUENCE [LARGE SCALE GENOMIC DNA]</scope>
    <source>
        <strain evidence="1 2">DSM 44290</strain>
    </source>
</reference>
<evidence type="ECO:0000313" key="2">
    <source>
        <dbReference type="Proteomes" id="UP000254869"/>
    </source>
</evidence>